<dbReference type="GO" id="GO:0048188">
    <property type="term" value="C:Set1C/COMPASS complex"/>
    <property type="evidence" value="ECO:0007669"/>
    <property type="project" value="InterPro"/>
</dbReference>
<comment type="subcellular location">
    <subcellularLocation>
        <location evidence="1">Nucleus</location>
    </subcellularLocation>
</comment>
<proteinExistence type="predicted"/>
<evidence type="ECO:0000256" key="4">
    <source>
        <dbReference type="ARBA" id="ARBA00022833"/>
    </source>
</evidence>
<dbReference type="Pfam" id="PF00628">
    <property type="entry name" value="PHD"/>
    <property type="match status" value="1"/>
</dbReference>
<feature type="compositionally biased region" description="Basic and acidic residues" evidence="7">
    <location>
        <begin position="368"/>
        <end position="382"/>
    </location>
</feature>
<feature type="domain" description="PHD-type" evidence="8">
    <location>
        <begin position="499"/>
        <end position="550"/>
    </location>
</feature>
<evidence type="ECO:0000259" key="8">
    <source>
        <dbReference type="PROSITE" id="PS50016"/>
    </source>
</evidence>
<gene>
    <name evidence="9" type="ORF">BDV23DRAFT_162957</name>
</gene>
<feature type="compositionally biased region" description="Polar residues" evidence="7">
    <location>
        <begin position="353"/>
        <end position="364"/>
    </location>
</feature>
<dbReference type="OrthoDB" id="436852at2759"/>
<dbReference type="SUPFAM" id="SSF56112">
    <property type="entry name" value="Protein kinase-like (PK-like)"/>
    <property type="match status" value="1"/>
</dbReference>
<dbReference type="InterPro" id="IPR001965">
    <property type="entry name" value="Znf_PHD"/>
</dbReference>
<feature type="compositionally biased region" description="Basic residues" evidence="7">
    <location>
        <begin position="470"/>
        <end position="481"/>
    </location>
</feature>
<feature type="compositionally biased region" description="Polar residues" evidence="7">
    <location>
        <begin position="435"/>
        <end position="446"/>
    </location>
</feature>
<dbReference type="Gene3D" id="3.90.1200.10">
    <property type="match status" value="1"/>
</dbReference>
<dbReference type="EMBL" id="ML735308">
    <property type="protein sequence ID" value="KAE8386632.1"/>
    <property type="molecule type" value="Genomic_DNA"/>
</dbReference>
<name>A0A5N7BXS3_PETAA</name>
<feature type="region of interest" description="Disordered" evidence="7">
    <location>
        <begin position="762"/>
        <end position="790"/>
    </location>
</feature>
<evidence type="ECO:0000256" key="2">
    <source>
        <dbReference type="ARBA" id="ARBA00022723"/>
    </source>
</evidence>
<dbReference type="AlphaFoldDB" id="A0A5N7BXS3"/>
<feature type="region of interest" description="Disordered" evidence="7">
    <location>
        <begin position="1"/>
        <end position="41"/>
    </location>
</feature>
<dbReference type="InterPro" id="IPR019786">
    <property type="entry name" value="Zinc_finger_PHD-type_CS"/>
</dbReference>
<dbReference type="Pfam" id="PF01636">
    <property type="entry name" value="APH"/>
    <property type="match status" value="1"/>
</dbReference>
<evidence type="ECO:0000256" key="5">
    <source>
        <dbReference type="ARBA" id="ARBA00023242"/>
    </source>
</evidence>
<dbReference type="InterPro" id="IPR013083">
    <property type="entry name" value="Znf_RING/FYVE/PHD"/>
</dbReference>
<dbReference type="PANTHER" id="PTHR46174">
    <property type="entry name" value="CXXC-TYPE ZINC FINGER PROTEIN 1"/>
    <property type="match status" value="1"/>
</dbReference>
<organism evidence="9">
    <name type="scientific">Petromyces alliaceus</name>
    <name type="common">Aspergillus alliaceus</name>
    <dbReference type="NCBI Taxonomy" id="209559"/>
    <lineage>
        <taxon>Eukaryota</taxon>
        <taxon>Fungi</taxon>
        <taxon>Dikarya</taxon>
        <taxon>Ascomycota</taxon>
        <taxon>Pezizomycotina</taxon>
        <taxon>Eurotiomycetes</taxon>
        <taxon>Eurotiomycetidae</taxon>
        <taxon>Eurotiales</taxon>
        <taxon>Aspergillaceae</taxon>
        <taxon>Aspergillus</taxon>
        <taxon>Aspergillus subgen. Circumdati</taxon>
    </lineage>
</organism>
<keyword evidence="5" id="KW-0539">Nucleus</keyword>
<dbReference type="Proteomes" id="UP000326877">
    <property type="component" value="Unassembled WGS sequence"/>
</dbReference>
<evidence type="ECO:0000256" key="6">
    <source>
        <dbReference type="PROSITE-ProRule" id="PRU00146"/>
    </source>
</evidence>
<dbReference type="PROSITE" id="PS50016">
    <property type="entry name" value="ZF_PHD_2"/>
    <property type="match status" value="1"/>
</dbReference>
<feature type="compositionally biased region" description="Basic residues" evidence="7">
    <location>
        <begin position="413"/>
        <end position="424"/>
    </location>
</feature>
<evidence type="ECO:0000256" key="7">
    <source>
        <dbReference type="SAM" id="MobiDB-lite"/>
    </source>
</evidence>
<keyword evidence="3 6" id="KW-0863">Zinc-finger</keyword>
<evidence type="ECO:0000256" key="1">
    <source>
        <dbReference type="ARBA" id="ARBA00004123"/>
    </source>
</evidence>
<dbReference type="InterPro" id="IPR037869">
    <property type="entry name" value="Spp1/CFP1"/>
</dbReference>
<dbReference type="InterPro" id="IPR019787">
    <property type="entry name" value="Znf_PHD-finger"/>
</dbReference>
<dbReference type="PANTHER" id="PTHR46174:SF1">
    <property type="entry name" value="CXXC-TYPE ZINC FINGER PROTEIN 1"/>
    <property type="match status" value="1"/>
</dbReference>
<dbReference type="InterPro" id="IPR011011">
    <property type="entry name" value="Znf_FYVE_PHD"/>
</dbReference>
<keyword evidence="2" id="KW-0479">Metal-binding</keyword>
<dbReference type="SMART" id="SM00249">
    <property type="entry name" value="PHD"/>
    <property type="match status" value="1"/>
</dbReference>
<feature type="compositionally biased region" description="Low complexity" evidence="7">
    <location>
        <begin position="383"/>
        <end position="401"/>
    </location>
</feature>
<evidence type="ECO:0000313" key="9">
    <source>
        <dbReference type="EMBL" id="KAE8386632.1"/>
    </source>
</evidence>
<dbReference type="InterPro" id="IPR011009">
    <property type="entry name" value="Kinase-like_dom_sf"/>
</dbReference>
<dbReference type="GO" id="GO:0045893">
    <property type="term" value="P:positive regulation of DNA-templated transcription"/>
    <property type="evidence" value="ECO:0007669"/>
    <property type="project" value="TreeGrafter"/>
</dbReference>
<feature type="compositionally biased region" description="Polar residues" evidence="7">
    <location>
        <begin position="24"/>
        <end position="34"/>
    </location>
</feature>
<keyword evidence="4" id="KW-0862">Zinc</keyword>
<dbReference type="GO" id="GO:0008270">
    <property type="term" value="F:zinc ion binding"/>
    <property type="evidence" value="ECO:0007669"/>
    <property type="project" value="UniProtKB-KW"/>
</dbReference>
<feature type="compositionally biased region" description="Polar residues" evidence="7">
    <location>
        <begin position="315"/>
        <end position="327"/>
    </location>
</feature>
<evidence type="ECO:0000256" key="3">
    <source>
        <dbReference type="ARBA" id="ARBA00022771"/>
    </source>
</evidence>
<reference evidence="9" key="1">
    <citation type="submission" date="2019-04" db="EMBL/GenBank/DDBJ databases">
        <title>Friends and foes A comparative genomics studyof 23 Aspergillus species from section Flavi.</title>
        <authorList>
            <consortium name="DOE Joint Genome Institute"/>
            <person name="Kjaerbolling I."/>
            <person name="Vesth T."/>
            <person name="Frisvad J.C."/>
            <person name="Nybo J.L."/>
            <person name="Theobald S."/>
            <person name="Kildgaard S."/>
            <person name="Isbrandt T."/>
            <person name="Kuo A."/>
            <person name="Sato A."/>
            <person name="Lyhne E.K."/>
            <person name="Kogle M.E."/>
            <person name="Wiebenga A."/>
            <person name="Kun R.S."/>
            <person name="Lubbers R.J."/>
            <person name="Makela M.R."/>
            <person name="Barry K."/>
            <person name="Chovatia M."/>
            <person name="Clum A."/>
            <person name="Daum C."/>
            <person name="Haridas S."/>
            <person name="He G."/>
            <person name="LaButti K."/>
            <person name="Lipzen A."/>
            <person name="Mondo S."/>
            <person name="Riley R."/>
            <person name="Salamov A."/>
            <person name="Simmons B.A."/>
            <person name="Magnuson J.K."/>
            <person name="Henrissat B."/>
            <person name="Mortensen U.H."/>
            <person name="Larsen T.O."/>
            <person name="Devries R.P."/>
            <person name="Grigoriev I.V."/>
            <person name="Machida M."/>
            <person name="Baker S.E."/>
            <person name="Andersen M.R."/>
        </authorList>
    </citation>
    <scope>NUCLEOTIDE SEQUENCE [LARGE SCALE GENOMIC DNA]</scope>
    <source>
        <strain evidence="9">IBT 14317</strain>
    </source>
</reference>
<dbReference type="PROSITE" id="PS01359">
    <property type="entry name" value="ZF_PHD_1"/>
    <property type="match status" value="1"/>
</dbReference>
<dbReference type="Gene3D" id="3.30.40.10">
    <property type="entry name" value="Zinc/RING finger domain, C3HC4 (zinc finger)"/>
    <property type="match status" value="1"/>
</dbReference>
<sequence length="860" mass="95743">MAGRKAASTGASQENGSDGDKTTNRNPYETNPENIPQDDNFFKLSPHYGRYAARDDDFKPRHDHWWQSDPDAIPYWENMVRENWTPANSLNSPDGRQAFAVGSVIIRVDGDEVVDTTAEKFSCANANELSAARKAEDVLKTLDVTVPVIHFCGTIDGKNVSVESRIPGVSLEIAWRYLNAEQINKFKQECRRILEHMGNADAAPDSPSYICRGLNSQLPPEIRETEKDILFQEKREDETLCLVHNNMIPSNIIVDNDRVVGIIGWRHSGFFGFERADKIHRQFRIPGGSFVEAVDGKIEDTQAWADLYENLSDPKVSSQLETSQDKSGPQVKTEPSNVTLDKVPASEEIDSKSILSQVDGSNLPSEHPTPKKIADLKHERGSRASSSDRSSPANSVKPSSSGRKSTPNGGKKGTAKKSTAKKRKITEEDAESFDGQHSNTPSSRASKTPGVKKQGSTSVAGSPAPEGKKKGARTKRGAKKAASKEEEHDGEETSTDENELFCICRKPDNHTWMIACDGGCEDWFHGKCVNIDPKDADLIEKYICPNCKEQGKGWTTWKPMCRVPACRKPARFNNNNPSKYCSDEHGREFMRLRTQHLNISSASESKKTEDLGSRGGVLTAGDLKAVIMNVSSAVEFRKLGERIVSLPPDDPDTDTKANEKKKLGLDVAPSDLTYSPDESLKLEELRKRRDELLHRKSMLNVRSTFLNLVRQRSKSVLERLKQTEPKGGWKDICGFDSRLAWSDEEFDEWRLSDVGAKALEDGTPEALASSFPRTTDADGDTAMNDAKAEEDDVSSLTRGVCIKKRCERHKQWVKVQQQEILFEEDTVSQDLSKCEKEAQNVVERAVLRMWAEKENSQVGG</sequence>
<protein>
    <recommendedName>
        <fullName evidence="8">PHD-type domain-containing protein</fullName>
    </recommendedName>
</protein>
<dbReference type="SUPFAM" id="SSF57903">
    <property type="entry name" value="FYVE/PHD zinc finger"/>
    <property type="match status" value="1"/>
</dbReference>
<feature type="region of interest" description="Disordered" evidence="7">
    <location>
        <begin position="315"/>
        <end position="492"/>
    </location>
</feature>
<dbReference type="InterPro" id="IPR002575">
    <property type="entry name" value="Aminoglycoside_PTrfase"/>
</dbReference>
<accession>A0A5N7BXS3</accession>